<accession>A0ABW1E8Y2</accession>
<keyword evidence="2" id="KW-1185">Reference proteome</keyword>
<comment type="caution">
    <text evidence="1">The sequence shown here is derived from an EMBL/GenBank/DDBJ whole genome shotgun (WGS) entry which is preliminary data.</text>
</comment>
<dbReference type="Proteomes" id="UP001596180">
    <property type="component" value="Unassembled WGS sequence"/>
</dbReference>
<gene>
    <name evidence="1" type="ORF">ACFPZI_30405</name>
</gene>
<organism evidence="1 2">
    <name type="scientific">Streptomyces chlorus</name>
    <dbReference type="NCBI Taxonomy" id="887452"/>
    <lineage>
        <taxon>Bacteria</taxon>
        <taxon>Bacillati</taxon>
        <taxon>Actinomycetota</taxon>
        <taxon>Actinomycetes</taxon>
        <taxon>Kitasatosporales</taxon>
        <taxon>Streptomycetaceae</taxon>
        <taxon>Streptomyces</taxon>
    </lineage>
</organism>
<dbReference type="EMBL" id="JBHSOA010000081">
    <property type="protein sequence ID" value="MFC5855929.1"/>
    <property type="molecule type" value="Genomic_DNA"/>
</dbReference>
<evidence type="ECO:0000313" key="1">
    <source>
        <dbReference type="EMBL" id="MFC5855929.1"/>
    </source>
</evidence>
<evidence type="ECO:0000313" key="2">
    <source>
        <dbReference type="Proteomes" id="UP001596180"/>
    </source>
</evidence>
<proteinExistence type="predicted"/>
<reference evidence="2" key="1">
    <citation type="journal article" date="2019" name="Int. J. Syst. Evol. Microbiol.">
        <title>The Global Catalogue of Microorganisms (GCM) 10K type strain sequencing project: providing services to taxonomists for standard genome sequencing and annotation.</title>
        <authorList>
            <consortium name="The Broad Institute Genomics Platform"/>
            <consortium name="The Broad Institute Genome Sequencing Center for Infectious Disease"/>
            <person name="Wu L."/>
            <person name="Ma J."/>
        </authorList>
    </citation>
    <scope>NUCLEOTIDE SEQUENCE [LARGE SCALE GENOMIC DNA]</scope>
    <source>
        <strain evidence="2">JCM 10411</strain>
    </source>
</reference>
<dbReference type="RefSeq" id="WP_381369776.1">
    <property type="nucleotide sequence ID" value="NZ_JBHSOA010000081.1"/>
</dbReference>
<protein>
    <submittedName>
        <fullName evidence="1">Uncharacterized protein</fullName>
    </submittedName>
</protein>
<sequence length="72" mass="7886">MDVCPPVVVHPPESDGGRRLTIHGARVGIAYSLFDVLDFLHCTGLPAQDRAVDDPELIEWRVGGPYVWNSTA</sequence>
<name>A0ABW1E8Y2_9ACTN</name>